<reference evidence="1" key="1">
    <citation type="submission" date="2017-02" db="EMBL/GenBank/DDBJ databases">
        <title>Delving into the versatile metabolic prowess of the omnipresent phylum Bacteroidetes.</title>
        <authorList>
            <person name="Nobu M.K."/>
            <person name="Mei R."/>
            <person name="Narihiro T."/>
            <person name="Kuroda K."/>
            <person name="Liu W.-T."/>
        </authorList>
    </citation>
    <scope>NUCLEOTIDE SEQUENCE</scope>
    <source>
        <strain evidence="1">ADurb.Bin417</strain>
    </source>
</reference>
<gene>
    <name evidence="1" type="ORF">BWY73_01658</name>
</gene>
<protein>
    <recommendedName>
        <fullName evidence="2">Sulfotransferase domain protein</fullName>
    </recommendedName>
</protein>
<name>A0A1V5M5G6_UNCT6</name>
<evidence type="ECO:0008006" key="2">
    <source>
        <dbReference type="Google" id="ProtNLM"/>
    </source>
</evidence>
<dbReference type="AlphaFoldDB" id="A0A1V5M5G6"/>
<organism evidence="1">
    <name type="scientific">candidate division TA06 bacterium ADurb.Bin417</name>
    <dbReference type="NCBI Taxonomy" id="1852828"/>
    <lineage>
        <taxon>Bacteria</taxon>
        <taxon>Bacteria division TA06</taxon>
    </lineage>
</organism>
<proteinExistence type="predicted"/>
<dbReference type="InterPro" id="IPR027417">
    <property type="entry name" value="P-loop_NTPase"/>
</dbReference>
<dbReference type="SUPFAM" id="SSF52540">
    <property type="entry name" value="P-loop containing nucleoside triphosphate hydrolases"/>
    <property type="match status" value="1"/>
</dbReference>
<dbReference type="EMBL" id="MWAK01000501">
    <property type="protein sequence ID" value="OPZ88464.1"/>
    <property type="molecule type" value="Genomic_DNA"/>
</dbReference>
<dbReference type="Proteomes" id="UP000485484">
    <property type="component" value="Unassembled WGS sequence"/>
</dbReference>
<comment type="caution">
    <text evidence="1">The sequence shown here is derived from an EMBL/GenBank/DDBJ whole genome shotgun (WGS) entry which is preliminary data.</text>
</comment>
<sequence>MEAALRALFPSARLVGDKYPNYIYHLDAIVESDGILPLVIYRDGRDVVSSTLDNVRTLWAGQRWVKSVQTAEEVARQWVEAMAIMERQAARCHRIRYEDLVRKPRPVLAELGRWLDVDPSAFPRRRIHDTSIGKYRQNLSADDLAAVTRIAGPALERLGYVL</sequence>
<accession>A0A1V5M5G6</accession>
<dbReference type="Gene3D" id="3.40.50.300">
    <property type="entry name" value="P-loop containing nucleotide triphosphate hydrolases"/>
    <property type="match status" value="1"/>
</dbReference>
<dbReference type="Pfam" id="PF13469">
    <property type="entry name" value="Sulfotransfer_3"/>
    <property type="match status" value="1"/>
</dbReference>
<evidence type="ECO:0000313" key="1">
    <source>
        <dbReference type="EMBL" id="OPZ88464.1"/>
    </source>
</evidence>